<accession>A0ABS4X9I8</accession>
<evidence type="ECO:0000313" key="5">
    <source>
        <dbReference type="EMBL" id="MBP2385138.1"/>
    </source>
</evidence>
<organism evidence="5 6">
    <name type="scientific">Paeniglutamicibacter kerguelensis</name>
    <dbReference type="NCBI Taxonomy" id="254788"/>
    <lineage>
        <taxon>Bacteria</taxon>
        <taxon>Bacillati</taxon>
        <taxon>Actinomycetota</taxon>
        <taxon>Actinomycetes</taxon>
        <taxon>Micrococcales</taxon>
        <taxon>Micrococcaceae</taxon>
        <taxon>Paeniglutamicibacter</taxon>
    </lineage>
</organism>
<comment type="caution">
    <text evidence="5">The sequence shown here is derived from an EMBL/GenBank/DDBJ whole genome shotgun (WGS) entry which is preliminary data.</text>
</comment>
<feature type="domain" description="Carboxylesterase type B" evidence="4">
    <location>
        <begin position="18"/>
        <end position="323"/>
    </location>
</feature>
<dbReference type="InterPro" id="IPR019826">
    <property type="entry name" value="Carboxylesterase_B_AS"/>
</dbReference>
<evidence type="ECO:0000256" key="3">
    <source>
        <dbReference type="RuleBase" id="RU361235"/>
    </source>
</evidence>
<comment type="similarity">
    <text evidence="1 3">Belongs to the type-B carboxylesterase/lipase family.</text>
</comment>
<dbReference type="InterPro" id="IPR002018">
    <property type="entry name" value="CarbesteraseB"/>
</dbReference>
<dbReference type="PANTHER" id="PTHR11559">
    <property type="entry name" value="CARBOXYLESTERASE"/>
    <property type="match status" value="1"/>
</dbReference>
<dbReference type="Proteomes" id="UP001296993">
    <property type="component" value="Unassembled WGS sequence"/>
</dbReference>
<dbReference type="EC" id="3.1.1.-" evidence="3"/>
<evidence type="ECO:0000259" key="4">
    <source>
        <dbReference type="Pfam" id="PF00135"/>
    </source>
</evidence>
<dbReference type="EMBL" id="JAGIOF010000001">
    <property type="protein sequence ID" value="MBP2385138.1"/>
    <property type="molecule type" value="Genomic_DNA"/>
</dbReference>
<name>A0ABS4X9I8_9MICC</name>
<dbReference type="InterPro" id="IPR029058">
    <property type="entry name" value="AB_hydrolase_fold"/>
</dbReference>
<dbReference type="Pfam" id="PF00135">
    <property type="entry name" value="COesterase"/>
    <property type="match status" value="1"/>
</dbReference>
<proteinExistence type="inferred from homology"/>
<reference evidence="5 6" key="1">
    <citation type="submission" date="2021-03" db="EMBL/GenBank/DDBJ databases">
        <title>Sequencing the genomes of 1000 actinobacteria strains.</title>
        <authorList>
            <person name="Klenk H.-P."/>
        </authorList>
    </citation>
    <scope>NUCLEOTIDE SEQUENCE [LARGE SCALE GENOMIC DNA]</scope>
    <source>
        <strain evidence="5 6">DSM 15797</strain>
    </source>
</reference>
<keyword evidence="6" id="KW-1185">Reference proteome</keyword>
<dbReference type="Gene3D" id="3.40.50.1820">
    <property type="entry name" value="alpha/beta hydrolase"/>
    <property type="match status" value="1"/>
</dbReference>
<dbReference type="InterPro" id="IPR050309">
    <property type="entry name" value="Type-B_Carboxylest/Lipase"/>
</dbReference>
<dbReference type="SUPFAM" id="SSF53474">
    <property type="entry name" value="alpha/beta-Hydrolases"/>
    <property type="match status" value="1"/>
</dbReference>
<dbReference type="GO" id="GO:0016787">
    <property type="term" value="F:hydrolase activity"/>
    <property type="evidence" value="ECO:0007669"/>
    <property type="project" value="UniProtKB-KW"/>
</dbReference>
<sequence length="488" mass="51030">MALPEQAFWSDSTTIMHQTSVGQMRGLESNGVAVFRGIPYAKAPLGDLRFAAPERRTPFTETFDATQWGATPQRHSPGFDIPEPVVPGEDILNLNVFAPSDALDGGASLPVLVWIHGGGYVAGCAVGAWYDGREFAADGVVVVSISYRLGFDGFGHLDGAPDNRGILDWICALGWVRDTISSFGGDPGNVTIAGQSAGGGAILSLLATEAARGLFKRAWVMSGVLESTTTAQAALATAEFAQTVGVTPDIDGFASIADTDLQKAVMGMPSMLAFPPITGGKLFPHGIAEGIAAVSHDIDVVIGATADETLWNPAETALAHDDALAMLQSQGVSAEAAALALQHISERYELLPGRILTEKLFRSVIPAVLELRSDATARTWTYDYRWSPVKSGMALHCNEIPAFFGLAEDPTVTPVLGSVPAEVSDMFHGSALRFAKGEALDWQPATGGVLEPATGTCTIDAEGSAPGDGFAAAAHLSALRREPASPSS</sequence>
<evidence type="ECO:0000256" key="1">
    <source>
        <dbReference type="ARBA" id="ARBA00005964"/>
    </source>
</evidence>
<dbReference type="PROSITE" id="PS00122">
    <property type="entry name" value="CARBOXYLESTERASE_B_1"/>
    <property type="match status" value="1"/>
</dbReference>
<dbReference type="RefSeq" id="WP_209995917.1">
    <property type="nucleotide sequence ID" value="NZ_JAGIOF010000001.1"/>
</dbReference>
<gene>
    <name evidence="5" type="ORF">JOF47_000649</name>
</gene>
<keyword evidence="2 3" id="KW-0378">Hydrolase</keyword>
<evidence type="ECO:0000256" key="2">
    <source>
        <dbReference type="ARBA" id="ARBA00022801"/>
    </source>
</evidence>
<evidence type="ECO:0000313" key="6">
    <source>
        <dbReference type="Proteomes" id="UP001296993"/>
    </source>
</evidence>
<protein>
    <recommendedName>
        <fullName evidence="3">Carboxylic ester hydrolase</fullName>
        <ecNumber evidence="3">3.1.1.-</ecNumber>
    </recommendedName>
</protein>